<comment type="caution">
    <text evidence="13">The sequence shown here is derived from an EMBL/GenBank/DDBJ whole genome shotgun (WGS) entry which is preliminary data.</text>
</comment>
<evidence type="ECO:0000256" key="3">
    <source>
        <dbReference type="ARBA" id="ARBA00022452"/>
    </source>
</evidence>
<dbReference type="InterPro" id="IPR023997">
    <property type="entry name" value="TonB-dep_OMP_SusC/RagA_CS"/>
</dbReference>
<comment type="similarity">
    <text evidence="8 9">Belongs to the TonB-dependent receptor family.</text>
</comment>
<organism evidence="13 14">
    <name type="scientific">Anseongella ginsenosidimutans</name>
    <dbReference type="NCBI Taxonomy" id="496056"/>
    <lineage>
        <taxon>Bacteria</taxon>
        <taxon>Pseudomonadati</taxon>
        <taxon>Bacteroidota</taxon>
        <taxon>Sphingobacteriia</taxon>
        <taxon>Sphingobacteriales</taxon>
        <taxon>Sphingobacteriaceae</taxon>
        <taxon>Anseongella</taxon>
    </lineage>
</organism>
<dbReference type="InterPro" id="IPR000531">
    <property type="entry name" value="Beta-barrel_TonB"/>
</dbReference>
<gene>
    <name evidence="13" type="ORF">EDD80_10242</name>
</gene>
<dbReference type="OrthoDB" id="604358at2"/>
<proteinExistence type="inferred from homology"/>
<keyword evidence="3 8" id="KW-1134">Transmembrane beta strand</keyword>
<dbReference type="NCBIfam" id="TIGR04057">
    <property type="entry name" value="SusC_RagA_signa"/>
    <property type="match status" value="1"/>
</dbReference>
<dbReference type="InterPro" id="IPR023996">
    <property type="entry name" value="TonB-dep_OMP_SusC/RagA"/>
</dbReference>
<dbReference type="NCBIfam" id="TIGR04056">
    <property type="entry name" value="OMP_RagA_SusC"/>
    <property type="match status" value="1"/>
</dbReference>
<evidence type="ECO:0000256" key="2">
    <source>
        <dbReference type="ARBA" id="ARBA00022448"/>
    </source>
</evidence>
<dbReference type="PROSITE" id="PS52016">
    <property type="entry name" value="TONB_DEPENDENT_REC_3"/>
    <property type="match status" value="1"/>
</dbReference>
<evidence type="ECO:0000256" key="7">
    <source>
        <dbReference type="ARBA" id="ARBA00023237"/>
    </source>
</evidence>
<dbReference type="EMBL" id="SMAD01000002">
    <property type="protein sequence ID" value="TCS88852.1"/>
    <property type="molecule type" value="Genomic_DNA"/>
</dbReference>
<evidence type="ECO:0000259" key="12">
    <source>
        <dbReference type="Pfam" id="PF07715"/>
    </source>
</evidence>
<name>A0A4R3KY00_9SPHI</name>
<dbReference type="Proteomes" id="UP000295807">
    <property type="component" value="Unassembled WGS sequence"/>
</dbReference>
<dbReference type="InterPro" id="IPR037066">
    <property type="entry name" value="Plug_dom_sf"/>
</dbReference>
<feature type="domain" description="TonB-dependent receptor-like beta-barrel" evidence="11">
    <location>
        <begin position="424"/>
        <end position="831"/>
    </location>
</feature>
<evidence type="ECO:0000313" key="14">
    <source>
        <dbReference type="Proteomes" id="UP000295807"/>
    </source>
</evidence>
<evidence type="ECO:0000256" key="6">
    <source>
        <dbReference type="ARBA" id="ARBA00023136"/>
    </source>
</evidence>
<dbReference type="RefSeq" id="WP_132127972.1">
    <property type="nucleotide sequence ID" value="NZ_CP042432.1"/>
</dbReference>
<dbReference type="InterPro" id="IPR008969">
    <property type="entry name" value="CarboxyPept-like_regulatory"/>
</dbReference>
<keyword evidence="10" id="KW-0732">Signal</keyword>
<dbReference type="Pfam" id="PF07715">
    <property type="entry name" value="Plug"/>
    <property type="match status" value="1"/>
</dbReference>
<feature type="signal peptide" evidence="10">
    <location>
        <begin position="1"/>
        <end position="20"/>
    </location>
</feature>
<dbReference type="InterPro" id="IPR036942">
    <property type="entry name" value="Beta-barrel_TonB_sf"/>
</dbReference>
<dbReference type="Pfam" id="PF00593">
    <property type="entry name" value="TonB_dep_Rec_b-barrel"/>
    <property type="match status" value="1"/>
</dbReference>
<sequence length="1134" mass="124991">MNKKLPLLFLGLVMYFAAGAQQIITGKVSSAENGDPVPGVTVAVKGTSSATQTDPDGNYEIAAAEGQVLVFSFLGLTTVERTVGTSNTIDISMASDPEALEEVVVVGYGTQKRENLTGAVATIDVQENLEGRPIADVGRAIQGTTPGLSVVVPSGEVGSDPIIKIRGQIASLRGGISPLILLDNVEIPSIQLVNPLDVKSITVLKDAASSSIYGSKAAFGVVLITTKDGQGLQGTLVGYSNNFSFQNAAKEIDMADVNALKYSVDAFERIDETATGAFYKVNRESYERAVAWKEQYGGSIGMDDPTVYGRDWYFDPARNWKFGIRTYDPYEAMIREWAPTQTHNLSVGGREGNTSYNIGLGLLDQSGMMKPAETDQFSRYNASLRVKSEINEYFTARAGALYSRRNKEHPYITSSTTADPWLYLYRWSPLYPLGNDENGDPIRSPASEAAAANTASMLHDYINVNLGGTVNITDDWKVDFDYAFSNQKYNELNPGTKYTARNSWVAPQARLDENGNQLYVNEEGQTVPASDPNAMPAYDLGLETYTADGANPDHINETSANFNRHTINAYTTYELAVREDHDFKFILGLNRVTEDIKSHFTQVTNLTNILNPQFNYGIGTWTGGGNESWEAQLGYFGRVNYDFRDKYLLEANLRYDGSSKFPTDLKWRWFPSFSAGWVLSEEEFMAGTERILNLLKFRGSWGTIGDQTVPNSLYVPTMETGLSTWIGANGSRLSYVGTPNAVSTSITWQDITSLNVGLDARLFDNRFGVTFDWFQRNTENMIVPIEGIPPTFGAGAPQTNLGGLETKGWELAVDFNHLFDNGLGIYFRANISDSKSTITSFGTAKGVDGWYAGKTYGEIWGYRTDRLYQKDDFELDADGNPQLITLTEAESELYAGDKANKLKGSNPVYQTYLQNSSDFYFGPGDVKFVDLNGDGEINAGSRQIDDHGDLEVIGNFNPRYEYGFRFGADYKGIDFGIFFQGVGKREIWGNGSLAIAGYHTSDGAMPSTIVDNYWTPENTNAFYPAAFNNGGSNGANNMQVQSRYLLDMSYLRIKNITLGYSFPASLLENVRVKTARIYVALENFVTWDNLNGLPFDPEVINGYSMFNSSNYNLSRTGVGTPTFKSVSFGVQLNF</sequence>
<dbReference type="Pfam" id="PF13715">
    <property type="entry name" value="CarbopepD_reg_2"/>
    <property type="match status" value="1"/>
</dbReference>
<evidence type="ECO:0000256" key="8">
    <source>
        <dbReference type="PROSITE-ProRule" id="PRU01360"/>
    </source>
</evidence>
<dbReference type="Gene3D" id="2.60.40.1120">
    <property type="entry name" value="Carboxypeptidase-like, regulatory domain"/>
    <property type="match status" value="1"/>
</dbReference>
<dbReference type="InterPro" id="IPR012910">
    <property type="entry name" value="Plug_dom"/>
</dbReference>
<evidence type="ECO:0000313" key="13">
    <source>
        <dbReference type="EMBL" id="TCS88852.1"/>
    </source>
</evidence>
<dbReference type="Gene3D" id="2.40.170.20">
    <property type="entry name" value="TonB-dependent receptor, beta-barrel domain"/>
    <property type="match status" value="1"/>
</dbReference>
<keyword evidence="2 8" id="KW-0813">Transport</keyword>
<keyword evidence="7 8" id="KW-0998">Cell outer membrane</keyword>
<evidence type="ECO:0000256" key="5">
    <source>
        <dbReference type="ARBA" id="ARBA00023077"/>
    </source>
</evidence>
<reference evidence="13 14" key="1">
    <citation type="submission" date="2019-03" db="EMBL/GenBank/DDBJ databases">
        <title>Genomic Encyclopedia of Type Strains, Phase IV (KMG-IV): sequencing the most valuable type-strain genomes for metagenomic binning, comparative biology and taxonomic classification.</title>
        <authorList>
            <person name="Goeker M."/>
        </authorList>
    </citation>
    <scope>NUCLEOTIDE SEQUENCE [LARGE SCALE GENOMIC DNA]</scope>
    <source>
        <strain evidence="13 14">DSM 21100</strain>
    </source>
</reference>
<dbReference type="Gene3D" id="2.170.130.10">
    <property type="entry name" value="TonB-dependent receptor, plug domain"/>
    <property type="match status" value="1"/>
</dbReference>
<dbReference type="SUPFAM" id="SSF49464">
    <property type="entry name" value="Carboxypeptidase regulatory domain-like"/>
    <property type="match status" value="1"/>
</dbReference>
<evidence type="ECO:0000256" key="4">
    <source>
        <dbReference type="ARBA" id="ARBA00022692"/>
    </source>
</evidence>
<accession>A0A4R3KY00</accession>
<protein>
    <submittedName>
        <fullName evidence="13">TonB-linked SusC/RagA family outer membrane protein</fullName>
    </submittedName>
</protein>
<dbReference type="InterPro" id="IPR039426">
    <property type="entry name" value="TonB-dep_rcpt-like"/>
</dbReference>
<feature type="chain" id="PRO_5020588229" evidence="10">
    <location>
        <begin position="21"/>
        <end position="1134"/>
    </location>
</feature>
<comment type="subcellular location">
    <subcellularLocation>
        <location evidence="1 8">Cell outer membrane</location>
        <topology evidence="1 8">Multi-pass membrane protein</topology>
    </subcellularLocation>
</comment>
<keyword evidence="4 8" id="KW-0812">Transmembrane</keyword>
<feature type="domain" description="TonB-dependent receptor plug" evidence="12">
    <location>
        <begin position="115"/>
        <end position="221"/>
    </location>
</feature>
<keyword evidence="6 8" id="KW-0472">Membrane</keyword>
<evidence type="ECO:0000256" key="10">
    <source>
        <dbReference type="SAM" id="SignalP"/>
    </source>
</evidence>
<keyword evidence="5 9" id="KW-0798">TonB box</keyword>
<dbReference type="GO" id="GO:0009279">
    <property type="term" value="C:cell outer membrane"/>
    <property type="evidence" value="ECO:0007669"/>
    <property type="project" value="UniProtKB-SubCell"/>
</dbReference>
<evidence type="ECO:0000256" key="9">
    <source>
        <dbReference type="RuleBase" id="RU003357"/>
    </source>
</evidence>
<dbReference type="AlphaFoldDB" id="A0A4R3KY00"/>
<dbReference type="SUPFAM" id="SSF56935">
    <property type="entry name" value="Porins"/>
    <property type="match status" value="1"/>
</dbReference>
<evidence type="ECO:0000259" key="11">
    <source>
        <dbReference type="Pfam" id="PF00593"/>
    </source>
</evidence>
<keyword evidence="14" id="KW-1185">Reference proteome</keyword>
<evidence type="ECO:0000256" key="1">
    <source>
        <dbReference type="ARBA" id="ARBA00004571"/>
    </source>
</evidence>